<dbReference type="Proteomes" id="UP000054498">
    <property type="component" value="Unassembled WGS sequence"/>
</dbReference>
<dbReference type="AlphaFoldDB" id="A0A0D2NMQ8"/>
<dbReference type="KEGG" id="mng:MNEG_2083"/>
<sequence>MNGMANIAAREGAVMHGVAHLVTPQMFEVLAKIESVYNYTLVTCRPYDDSAPPVQARAFIVPLETIAAHKRHLEERGQSTLELPSERYIRIITEGLRHFGAAPSWIARIEAQPFNPARPRAQWLTAPEAPRSNGEALPLFTLAQLAEHKGRLPAYYACGRKVLRALAPGGHPFSSIYKMLSGTQSVLFMCSVLYDPSLPPVEGPDDVQEVHVAWAEDLAMETALKYDFKLEVVGYLADGEVAHGEGGVRK</sequence>
<proteinExistence type="predicted"/>
<evidence type="ECO:0000313" key="2">
    <source>
        <dbReference type="Proteomes" id="UP000054498"/>
    </source>
</evidence>
<dbReference type="OrthoDB" id="2924818at2759"/>
<organism evidence="1 2">
    <name type="scientific">Monoraphidium neglectum</name>
    <dbReference type="NCBI Taxonomy" id="145388"/>
    <lineage>
        <taxon>Eukaryota</taxon>
        <taxon>Viridiplantae</taxon>
        <taxon>Chlorophyta</taxon>
        <taxon>core chlorophytes</taxon>
        <taxon>Chlorophyceae</taxon>
        <taxon>CS clade</taxon>
        <taxon>Sphaeropleales</taxon>
        <taxon>Selenastraceae</taxon>
        <taxon>Monoraphidium</taxon>
    </lineage>
</organism>
<accession>A0A0D2NMQ8</accession>
<gene>
    <name evidence="1" type="ORF">MNEG_2083</name>
</gene>
<name>A0A0D2NMQ8_9CHLO</name>
<dbReference type="RefSeq" id="XP_013904895.1">
    <property type="nucleotide sequence ID" value="XM_014049441.1"/>
</dbReference>
<protein>
    <submittedName>
        <fullName evidence="1">Uncharacterized protein</fullName>
    </submittedName>
</protein>
<evidence type="ECO:0000313" key="1">
    <source>
        <dbReference type="EMBL" id="KIZ05876.1"/>
    </source>
</evidence>
<dbReference type="Gene3D" id="3.10.490.10">
    <property type="entry name" value="Gamma-glutamyl cyclotransferase-like"/>
    <property type="match status" value="1"/>
</dbReference>
<keyword evidence="2" id="KW-1185">Reference proteome</keyword>
<dbReference type="EMBL" id="KK100445">
    <property type="protein sequence ID" value="KIZ05876.1"/>
    <property type="molecule type" value="Genomic_DNA"/>
</dbReference>
<dbReference type="GeneID" id="25734961"/>
<reference evidence="1 2" key="1">
    <citation type="journal article" date="2013" name="BMC Genomics">
        <title>Reconstruction of the lipid metabolism for the microalga Monoraphidium neglectum from its genome sequence reveals characteristics suitable for biofuel production.</title>
        <authorList>
            <person name="Bogen C."/>
            <person name="Al-Dilaimi A."/>
            <person name="Albersmeier A."/>
            <person name="Wichmann J."/>
            <person name="Grundmann M."/>
            <person name="Rupp O."/>
            <person name="Lauersen K.J."/>
            <person name="Blifernez-Klassen O."/>
            <person name="Kalinowski J."/>
            <person name="Goesmann A."/>
            <person name="Mussgnug J.H."/>
            <person name="Kruse O."/>
        </authorList>
    </citation>
    <scope>NUCLEOTIDE SEQUENCE [LARGE SCALE GENOMIC DNA]</scope>
    <source>
        <strain evidence="1 2">SAG 48.87</strain>
    </source>
</reference>